<keyword evidence="8" id="KW-1185">Reference proteome</keyword>
<dbReference type="CDD" id="cd17321">
    <property type="entry name" value="MFS_MMR_MDR_like"/>
    <property type="match status" value="1"/>
</dbReference>
<evidence type="ECO:0000259" key="6">
    <source>
        <dbReference type="PROSITE" id="PS50850"/>
    </source>
</evidence>
<dbReference type="PANTHER" id="PTHR42718:SF49">
    <property type="entry name" value="EXPORT PROTEIN"/>
    <property type="match status" value="1"/>
</dbReference>
<proteinExistence type="predicted"/>
<feature type="transmembrane region" description="Helical" evidence="5">
    <location>
        <begin position="12"/>
        <end position="32"/>
    </location>
</feature>
<sequence>MNTTISHRSEHAGRWLVLAAVCMAGLVLPLSFTGAAVATPAIGRALGGSATALNWVVNGFMLAFGSCLMVAGAMADSYGRKRVFACGIALFVLASIGVALAPSVNAIGWLRALQGVAAAMSLAGGSAALAQEFDGHARIRAFSLLGTTFGVGLAFGPLIAGALVQTQGWRAIFVLCAVMGALAFVFGVPRMRETRDPDARGVDWAGAASFTATLVLLTWALMEVPERGWGDGVVLALFTASALGLAMFVAIEQRVVRPMLDLSLFRFRRFVGVQFLPLATACYVAMLVLLPARLIGIEGQGETEAGITMIALSLPLLVVPLLAVQLAHRWSAAALTCGGLLVAAMGFWWLGDVAPGQPAAAWFLPMLLTGFGTGFAWGLMDGLSVSVVPKERAGMATGIFSTTRVAGEAVTLAVVGAVLTALIVTQAGASGSANVATWMEAAHRTAMGNVPAALALLPAGSAPTLISAYVAAFAQIAHALAVVSVVSAAVVWGLLGRTQAVPVAAV</sequence>
<dbReference type="Pfam" id="PF07690">
    <property type="entry name" value="MFS_1"/>
    <property type="match status" value="1"/>
</dbReference>
<feature type="transmembrane region" description="Helical" evidence="5">
    <location>
        <begin position="233"/>
        <end position="251"/>
    </location>
</feature>
<feature type="transmembrane region" description="Helical" evidence="5">
    <location>
        <begin position="169"/>
        <end position="189"/>
    </location>
</feature>
<evidence type="ECO:0000256" key="4">
    <source>
        <dbReference type="ARBA" id="ARBA00023136"/>
    </source>
</evidence>
<name>A0AA41WQU2_9RALS</name>
<dbReference type="PANTHER" id="PTHR42718">
    <property type="entry name" value="MAJOR FACILITATOR SUPERFAMILY MULTIDRUG TRANSPORTER MFSC"/>
    <property type="match status" value="1"/>
</dbReference>
<dbReference type="SUPFAM" id="SSF103473">
    <property type="entry name" value="MFS general substrate transporter"/>
    <property type="match status" value="1"/>
</dbReference>
<keyword evidence="2 5" id="KW-0812">Transmembrane</keyword>
<protein>
    <submittedName>
        <fullName evidence="7">MFS transporter</fullName>
    </submittedName>
</protein>
<dbReference type="InterPro" id="IPR020846">
    <property type="entry name" value="MFS_dom"/>
</dbReference>
<dbReference type="AlphaFoldDB" id="A0AA41WQU2"/>
<organism evidence="7 8">
    <name type="scientific">Ralstonia chuxiongensis</name>
    <dbReference type="NCBI Taxonomy" id="2957504"/>
    <lineage>
        <taxon>Bacteria</taxon>
        <taxon>Pseudomonadati</taxon>
        <taxon>Pseudomonadota</taxon>
        <taxon>Betaproteobacteria</taxon>
        <taxon>Burkholderiales</taxon>
        <taxon>Burkholderiaceae</taxon>
        <taxon>Ralstonia</taxon>
    </lineage>
</organism>
<feature type="transmembrane region" description="Helical" evidence="5">
    <location>
        <begin position="466"/>
        <end position="495"/>
    </location>
</feature>
<evidence type="ECO:0000256" key="3">
    <source>
        <dbReference type="ARBA" id="ARBA00022989"/>
    </source>
</evidence>
<feature type="transmembrane region" description="Helical" evidence="5">
    <location>
        <begin position="305"/>
        <end position="323"/>
    </location>
</feature>
<comment type="caution">
    <text evidence="7">The sequence shown here is derived from an EMBL/GenBank/DDBJ whole genome shotgun (WGS) entry which is preliminary data.</text>
</comment>
<feature type="transmembrane region" description="Helical" evidence="5">
    <location>
        <begin position="362"/>
        <end position="388"/>
    </location>
</feature>
<dbReference type="GO" id="GO:0022857">
    <property type="term" value="F:transmembrane transporter activity"/>
    <property type="evidence" value="ECO:0007669"/>
    <property type="project" value="InterPro"/>
</dbReference>
<dbReference type="GO" id="GO:0016020">
    <property type="term" value="C:membrane"/>
    <property type="evidence" value="ECO:0007669"/>
    <property type="project" value="UniProtKB-SubCell"/>
</dbReference>
<feature type="transmembrane region" description="Helical" evidence="5">
    <location>
        <begin position="271"/>
        <end position="293"/>
    </location>
</feature>
<feature type="transmembrane region" description="Helical" evidence="5">
    <location>
        <begin position="108"/>
        <end position="130"/>
    </location>
</feature>
<feature type="transmembrane region" description="Helical" evidence="5">
    <location>
        <begin position="201"/>
        <end position="221"/>
    </location>
</feature>
<dbReference type="InterPro" id="IPR036259">
    <property type="entry name" value="MFS_trans_sf"/>
</dbReference>
<dbReference type="InterPro" id="IPR005829">
    <property type="entry name" value="Sugar_transporter_CS"/>
</dbReference>
<dbReference type="Gene3D" id="1.20.1250.20">
    <property type="entry name" value="MFS general substrate transporter like domains"/>
    <property type="match status" value="1"/>
</dbReference>
<reference evidence="8" key="1">
    <citation type="journal article" date="2023" name="Front. Microbiol.">
        <title>Ralstonia chuxiongensis sp. nov., Ralstonia mojiangensis sp. nov., and Ralstonia soli sp. nov., isolated from tobacco fields, are three novel species in the family Burkholderiaceae.</title>
        <authorList>
            <person name="Lu C.H."/>
            <person name="Zhang Y.Y."/>
            <person name="Jiang N."/>
            <person name="Chen W."/>
            <person name="Shao X."/>
            <person name="Zhao Z.M."/>
            <person name="Lu W.L."/>
            <person name="Hu X."/>
            <person name="Xi Y.X."/>
            <person name="Zou S.Y."/>
            <person name="Wei Q.J."/>
            <person name="Lin Z.L."/>
            <person name="Gong L."/>
            <person name="Gai X.T."/>
            <person name="Zhang L.Q."/>
            <person name="Li J.Y."/>
            <person name="Jin Y."/>
            <person name="Xia Z.Y."/>
        </authorList>
    </citation>
    <scope>NUCLEOTIDE SEQUENCE [LARGE SCALE GENOMIC DNA]</scope>
    <source>
        <strain evidence="8">21YRMH01-3</strain>
    </source>
</reference>
<feature type="transmembrane region" description="Helical" evidence="5">
    <location>
        <begin position="330"/>
        <end position="350"/>
    </location>
</feature>
<comment type="subcellular location">
    <subcellularLocation>
        <location evidence="1">Membrane</location>
        <topology evidence="1">Multi-pass membrane protein</topology>
    </subcellularLocation>
</comment>
<feature type="domain" description="Major facilitator superfamily (MFS) profile" evidence="6">
    <location>
        <begin position="17"/>
        <end position="499"/>
    </location>
</feature>
<evidence type="ECO:0000313" key="7">
    <source>
        <dbReference type="EMBL" id="MCP1171158.1"/>
    </source>
</evidence>
<dbReference type="Proteomes" id="UP001162793">
    <property type="component" value="Unassembled WGS sequence"/>
</dbReference>
<evidence type="ECO:0000256" key="2">
    <source>
        <dbReference type="ARBA" id="ARBA00022692"/>
    </source>
</evidence>
<feature type="transmembrane region" description="Helical" evidence="5">
    <location>
        <begin position="409"/>
        <end position="429"/>
    </location>
</feature>
<dbReference type="EMBL" id="JAMYWC010000001">
    <property type="protein sequence ID" value="MCP1171158.1"/>
    <property type="molecule type" value="Genomic_DNA"/>
</dbReference>
<evidence type="ECO:0000313" key="8">
    <source>
        <dbReference type="Proteomes" id="UP001162793"/>
    </source>
</evidence>
<keyword evidence="4 5" id="KW-0472">Membrane</keyword>
<feature type="transmembrane region" description="Helical" evidence="5">
    <location>
        <begin position="142"/>
        <end position="163"/>
    </location>
</feature>
<evidence type="ECO:0000256" key="5">
    <source>
        <dbReference type="SAM" id="Phobius"/>
    </source>
</evidence>
<dbReference type="PROSITE" id="PS00216">
    <property type="entry name" value="SUGAR_TRANSPORT_1"/>
    <property type="match status" value="1"/>
</dbReference>
<accession>A0AA41WQU2</accession>
<dbReference type="PRINTS" id="PR01036">
    <property type="entry name" value="TCRTETB"/>
</dbReference>
<gene>
    <name evidence="7" type="ORF">NKG59_02255</name>
</gene>
<dbReference type="InterPro" id="IPR011701">
    <property type="entry name" value="MFS"/>
</dbReference>
<keyword evidence="3 5" id="KW-1133">Transmembrane helix</keyword>
<evidence type="ECO:0000256" key="1">
    <source>
        <dbReference type="ARBA" id="ARBA00004141"/>
    </source>
</evidence>
<feature type="transmembrane region" description="Helical" evidence="5">
    <location>
        <begin position="83"/>
        <end position="102"/>
    </location>
</feature>
<feature type="transmembrane region" description="Helical" evidence="5">
    <location>
        <begin position="52"/>
        <end position="71"/>
    </location>
</feature>
<dbReference type="PROSITE" id="PS50850">
    <property type="entry name" value="MFS"/>
    <property type="match status" value="1"/>
</dbReference>